<evidence type="ECO:0000256" key="1">
    <source>
        <dbReference type="SAM" id="MobiDB-lite"/>
    </source>
</evidence>
<protein>
    <submittedName>
        <fullName evidence="2">Uncharacterized protein</fullName>
    </submittedName>
</protein>
<dbReference type="EMBL" id="CM018052">
    <property type="protein sequence ID" value="KAA8515890.1"/>
    <property type="molecule type" value="Genomic_DNA"/>
</dbReference>
<dbReference type="Proteomes" id="UP000325577">
    <property type="component" value="Linkage Group LG9"/>
</dbReference>
<proteinExistence type="predicted"/>
<gene>
    <name evidence="2" type="ORF">F0562_019069</name>
</gene>
<evidence type="ECO:0000313" key="2">
    <source>
        <dbReference type="EMBL" id="KAA8515890.1"/>
    </source>
</evidence>
<accession>A0A5J4ZBU5</accession>
<organism evidence="2 3">
    <name type="scientific">Nyssa sinensis</name>
    <dbReference type="NCBI Taxonomy" id="561372"/>
    <lineage>
        <taxon>Eukaryota</taxon>
        <taxon>Viridiplantae</taxon>
        <taxon>Streptophyta</taxon>
        <taxon>Embryophyta</taxon>
        <taxon>Tracheophyta</taxon>
        <taxon>Spermatophyta</taxon>
        <taxon>Magnoliopsida</taxon>
        <taxon>eudicotyledons</taxon>
        <taxon>Gunneridae</taxon>
        <taxon>Pentapetalae</taxon>
        <taxon>asterids</taxon>
        <taxon>Cornales</taxon>
        <taxon>Nyssaceae</taxon>
        <taxon>Nyssa</taxon>
    </lineage>
</organism>
<dbReference type="AlphaFoldDB" id="A0A5J4ZBU5"/>
<sequence>MGGGATLTPVAGAGISGGPPDPLTIPRPTSHHISSSHLNLPVPANSSLPSRPTCSKCSCLGETSTPLESVDGRKDKRASGFYSDSVFGPVPSRIEVQKAISDLQSFILGNCPSGSELDWLQRMLYLYDPRMMQSIRYRRVYDAFRLLYTDPSVQRMVVSLSSDKAVWDAVMKNKAVQDLRESLCTAKEERPQSSNEESDMATLILNWIFDIIKAKAMELIEKFESLVNELFQPLKKGKRATEVSIELEEKVSVELEEKLRSSLLLSIVILVIVIVTRSHGA</sequence>
<dbReference type="OrthoDB" id="737041at2759"/>
<name>A0A5J4ZBU5_9ASTE</name>
<keyword evidence="3" id="KW-1185">Reference proteome</keyword>
<feature type="region of interest" description="Disordered" evidence="1">
    <location>
        <begin position="1"/>
        <end position="48"/>
    </location>
</feature>
<dbReference type="PANTHER" id="PTHR33625:SF2">
    <property type="entry name" value="POST-SET DOMAIN-CONTAINING PROTEIN"/>
    <property type="match status" value="1"/>
</dbReference>
<evidence type="ECO:0000313" key="3">
    <source>
        <dbReference type="Proteomes" id="UP000325577"/>
    </source>
</evidence>
<dbReference type="PANTHER" id="PTHR33625">
    <property type="entry name" value="OS08G0179900 PROTEIN"/>
    <property type="match status" value="1"/>
</dbReference>
<reference evidence="2 3" key="1">
    <citation type="submission" date="2019-09" db="EMBL/GenBank/DDBJ databases">
        <title>A chromosome-level genome assembly of the Chinese tupelo Nyssa sinensis.</title>
        <authorList>
            <person name="Yang X."/>
            <person name="Kang M."/>
            <person name="Yang Y."/>
            <person name="Xiong H."/>
            <person name="Wang M."/>
            <person name="Zhang Z."/>
            <person name="Wang Z."/>
            <person name="Wu H."/>
            <person name="Ma T."/>
            <person name="Liu J."/>
            <person name="Xi Z."/>
        </authorList>
    </citation>
    <scope>NUCLEOTIDE SEQUENCE [LARGE SCALE GENOMIC DNA]</scope>
    <source>
        <strain evidence="2">J267</strain>
        <tissue evidence="2">Leaf</tissue>
    </source>
</reference>
<feature type="compositionally biased region" description="Polar residues" evidence="1">
    <location>
        <begin position="31"/>
        <end position="48"/>
    </location>
</feature>